<organism evidence="3 4">
    <name type="scientific">Verminephrobacter eiseniae (strain EF01-2)</name>
    <dbReference type="NCBI Taxonomy" id="391735"/>
    <lineage>
        <taxon>Bacteria</taxon>
        <taxon>Pseudomonadati</taxon>
        <taxon>Pseudomonadota</taxon>
        <taxon>Betaproteobacteria</taxon>
        <taxon>Burkholderiales</taxon>
        <taxon>Comamonadaceae</taxon>
        <taxon>Verminephrobacter</taxon>
    </lineage>
</organism>
<dbReference type="RefSeq" id="WP_011811109.1">
    <property type="nucleotide sequence ID" value="NC_008786.1"/>
</dbReference>
<accession>A1WNB0</accession>
<dbReference type="KEGG" id="vei:Veis_3396"/>
<feature type="region of interest" description="Disordered" evidence="1">
    <location>
        <begin position="110"/>
        <end position="136"/>
    </location>
</feature>
<dbReference type="GeneID" id="76461824"/>
<dbReference type="OrthoDB" id="7346546at2"/>
<evidence type="ECO:0000256" key="2">
    <source>
        <dbReference type="SAM" id="SignalP"/>
    </source>
</evidence>
<dbReference type="InterPro" id="IPR021253">
    <property type="entry name" value="ZrgA-like"/>
</dbReference>
<dbReference type="Pfam" id="PF10986">
    <property type="entry name" value="ZrgA"/>
    <property type="match status" value="1"/>
</dbReference>
<feature type="signal peptide" evidence="2">
    <location>
        <begin position="1"/>
        <end position="27"/>
    </location>
</feature>
<dbReference type="STRING" id="391735.Veis_3396"/>
<proteinExistence type="predicted"/>
<name>A1WNB0_VEREI</name>
<protein>
    <submittedName>
        <fullName evidence="3">ABC-type metal ion transport system, periplasmic component/surface adhesin</fullName>
    </submittedName>
</protein>
<evidence type="ECO:0000256" key="1">
    <source>
        <dbReference type="SAM" id="MobiDB-lite"/>
    </source>
</evidence>
<reference evidence="4" key="1">
    <citation type="submission" date="2006-12" db="EMBL/GenBank/DDBJ databases">
        <title>Complete sequence of chromosome 1 of Verminephrobacter eiseniae EF01-2.</title>
        <authorList>
            <person name="Copeland A."/>
            <person name="Lucas S."/>
            <person name="Lapidus A."/>
            <person name="Barry K."/>
            <person name="Detter J.C."/>
            <person name="Glavina del Rio T."/>
            <person name="Dalin E."/>
            <person name="Tice H."/>
            <person name="Pitluck S."/>
            <person name="Chertkov O."/>
            <person name="Brettin T."/>
            <person name="Bruce D."/>
            <person name="Han C."/>
            <person name="Tapia R."/>
            <person name="Gilna P."/>
            <person name="Schmutz J."/>
            <person name="Larimer F."/>
            <person name="Land M."/>
            <person name="Hauser L."/>
            <person name="Kyrpides N."/>
            <person name="Kim E."/>
            <person name="Stahl D."/>
            <person name="Richardson P."/>
        </authorList>
    </citation>
    <scope>NUCLEOTIDE SEQUENCE [LARGE SCALE GENOMIC DNA]</scope>
    <source>
        <strain evidence="4">EF01-2</strain>
    </source>
</reference>
<dbReference type="eggNOG" id="COG4531">
    <property type="taxonomic scope" value="Bacteria"/>
</dbReference>
<keyword evidence="2" id="KW-0732">Signal</keyword>
<evidence type="ECO:0000313" key="3">
    <source>
        <dbReference type="EMBL" id="ABM59117.1"/>
    </source>
</evidence>
<sequence>MDRPPRHFRRAHCAALALSIWAAAASADEHAHTHGRLELDVAIDARSITLEIESPLDSFLGFEHAPRTDAQKKRVADMVARLNAADRLFRPDPAAECKLSRVALSSQALGLGDAEEESEHGPEPATRKKPAAGQQDEHADIDMTVVFSCAKASAARYIDIQLFNAFEGIRTIDAQVAAPQGQFKRRLSAPSPRLGWGR</sequence>
<dbReference type="EMBL" id="CP000542">
    <property type="protein sequence ID" value="ABM59117.1"/>
    <property type="molecule type" value="Genomic_DNA"/>
</dbReference>
<evidence type="ECO:0000313" key="4">
    <source>
        <dbReference type="Proteomes" id="UP000000374"/>
    </source>
</evidence>
<gene>
    <name evidence="3" type="ordered locus">Veis_3396</name>
</gene>
<dbReference type="HOGENOM" id="CLU_095659_2_0_4"/>
<feature type="chain" id="PRO_5002640743" evidence="2">
    <location>
        <begin position="28"/>
        <end position="198"/>
    </location>
</feature>
<dbReference type="Proteomes" id="UP000000374">
    <property type="component" value="Chromosome"/>
</dbReference>
<keyword evidence="4" id="KW-1185">Reference proteome</keyword>
<dbReference type="AlphaFoldDB" id="A1WNB0"/>